<feature type="non-terminal residue" evidence="1">
    <location>
        <position position="94"/>
    </location>
</feature>
<name>A0A090KJ10_9ENTR</name>
<evidence type="ECO:0000313" key="1">
    <source>
        <dbReference type="EMBL" id="CEF52480.1"/>
    </source>
</evidence>
<organism evidence="1">
    <name type="scientific">Klebsiella sp. PKBSG14</name>
    <dbReference type="NCBI Taxonomy" id="1458698"/>
    <lineage>
        <taxon>Bacteria</taxon>
        <taxon>Pseudomonadati</taxon>
        <taxon>Pseudomonadota</taxon>
        <taxon>Gammaproteobacteria</taxon>
        <taxon>Enterobacterales</taxon>
        <taxon>Enterobacteriaceae</taxon>
        <taxon>Klebsiella/Raoultella group</taxon>
        <taxon>Klebsiella</taxon>
    </lineage>
</organism>
<dbReference type="EMBL" id="LN606594">
    <property type="protein sequence ID" value="CEF52480.1"/>
    <property type="molecule type" value="Genomic_DNA"/>
</dbReference>
<dbReference type="AlphaFoldDB" id="A0A090KJ10"/>
<gene>
    <name evidence="1" type="primary">rmpA</name>
</gene>
<sequence length="94" mass="10849">ARCRVLRPTLRRWCKGVKRKMGKRVCRVCKRLMREYQSVGTGSFQLHDDNVALMAIYCYCLMAVARTGFVLQISSVNDTRHIPGLPKSSYRRPS</sequence>
<protein>
    <submittedName>
        <fullName evidence="1">RmpA protein</fullName>
    </submittedName>
</protein>
<accession>A0A090KJ10</accession>
<reference evidence="1" key="1">
    <citation type="submission" date="2014-09" db="EMBL/GenBank/DDBJ databases">
        <title>PCR characterization of Klebsiella PKBSG14 using virulence gene targets.</title>
        <authorList>
            <person name="Ghosh S."/>
            <person name="Bandyopadhyay P.K."/>
        </authorList>
    </citation>
    <scope>NUCLEOTIDE SEQUENCE</scope>
    <source>
        <strain evidence="1">PKBSG14</strain>
    </source>
</reference>
<feature type="non-terminal residue" evidence="1">
    <location>
        <position position="1"/>
    </location>
</feature>
<proteinExistence type="predicted"/>